<reference evidence="2 3" key="1">
    <citation type="submission" date="2016-11" db="EMBL/GenBank/DDBJ databases">
        <authorList>
            <person name="Jaros S."/>
            <person name="Januszkiewicz K."/>
            <person name="Wedrychowicz H."/>
        </authorList>
    </citation>
    <scope>NUCLEOTIDE SEQUENCE [LARGE SCALE GENOMIC DNA]</scope>
    <source>
        <strain evidence="2 3">DSM 784</strain>
    </source>
</reference>
<dbReference type="STRING" id="1004.SAMN05661012_00671"/>
<feature type="signal peptide" evidence="1">
    <location>
        <begin position="1"/>
        <end position="26"/>
    </location>
</feature>
<feature type="chain" id="PRO_5012340111" evidence="1">
    <location>
        <begin position="27"/>
        <end position="165"/>
    </location>
</feature>
<sequence length="165" mass="19177">MFNISLKTYTLMNRCLIFSLLVLVMASCKKDPPFTLEENHSFAKESLEVIKKYNIGSFQVTQTIYGPGSMPSLQDTTLFTNFFIRITEDSLFWKKNDTTHVYAMTWKYDVEKQTQIYYKMNLAGVAGGATAGDDFDLRPLEVKNGYLILYNSWYSGTWYYLKRLN</sequence>
<proteinExistence type="predicted"/>
<dbReference type="PROSITE" id="PS51257">
    <property type="entry name" value="PROKAR_LIPOPROTEIN"/>
    <property type="match status" value="1"/>
</dbReference>
<evidence type="ECO:0000256" key="1">
    <source>
        <dbReference type="SAM" id="SignalP"/>
    </source>
</evidence>
<name>A0A1K1ML86_9BACT</name>
<keyword evidence="1" id="KW-0732">Signal</keyword>
<evidence type="ECO:0000313" key="3">
    <source>
        <dbReference type="Proteomes" id="UP000183788"/>
    </source>
</evidence>
<evidence type="ECO:0000313" key="2">
    <source>
        <dbReference type="EMBL" id="SFW23843.1"/>
    </source>
</evidence>
<organism evidence="2 3">
    <name type="scientific">Chitinophaga sancti</name>
    <dbReference type="NCBI Taxonomy" id="1004"/>
    <lineage>
        <taxon>Bacteria</taxon>
        <taxon>Pseudomonadati</taxon>
        <taxon>Bacteroidota</taxon>
        <taxon>Chitinophagia</taxon>
        <taxon>Chitinophagales</taxon>
        <taxon>Chitinophagaceae</taxon>
        <taxon>Chitinophaga</taxon>
    </lineage>
</organism>
<protein>
    <submittedName>
        <fullName evidence="2">Uncharacterized protein</fullName>
    </submittedName>
</protein>
<gene>
    <name evidence="2" type="ORF">SAMN05661012_00671</name>
</gene>
<dbReference type="EMBL" id="FPIZ01000002">
    <property type="protein sequence ID" value="SFW23843.1"/>
    <property type="molecule type" value="Genomic_DNA"/>
</dbReference>
<dbReference type="AlphaFoldDB" id="A0A1K1ML86"/>
<accession>A0A1K1ML86</accession>
<dbReference type="Proteomes" id="UP000183788">
    <property type="component" value="Unassembled WGS sequence"/>
</dbReference>